<gene>
    <name evidence="2" type="ORF">EUX98_g4881</name>
</gene>
<comment type="caution">
    <text evidence="2">The sequence shown here is derived from an EMBL/GenBank/DDBJ whole genome shotgun (WGS) entry which is preliminary data.</text>
</comment>
<sequence>MRTDITAAPQMKNASKHAKEGADEVAKRLDIIWDSIGQSEARKIMSEQHKLLAFRPPGDSLAAHAQLAAAKHPVSSDPMPVDILKRVAKVDAERILAQRNPTTADRQSPLLEIDVNMITKGDARLLMSFQHHALGYRPPPDSLAAKAQASIQRKSSSGSAAAEEQPIEETLLREAAYRDASRLNAQLLAVRLRFRYAVSVSVYTTDV</sequence>
<organism evidence="2 3">
    <name type="scientific">Antrodiella citrinella</name>
    <dbReference type="NCBI Taxonomy" id="2447956"/>
    <lineage>
        <taxon>Eukaryota</taxon>
        <taxon>Fungi</taxon>
        <taxon>Dikarya</taxon>
        <taxon>Basidiomycota</taxon>
        <taxon>Agaricomycotina</taxon>
        <taxon>Agaricomycetes</taxon>
        <taxon>Polyporales</taxon>
        <taxon>Steccherinaceae</taxon>
        <taxon>Antrodiella</taxon>
    </lineage>
</organism>
<feature type="region of interest" description="Disordered" evidence="1">
    <location>
        <begin position="1"/>
        <end position="20"/>
    </location>
</feature>
<accession>A0A4V3XII6</accession>
<feature type="compositionally biased region" description="Polar residues" evidence="1">
    <location>
        <begin position="149"/>
        <end position="159"/>
    </location>
</feature>
<dbReference type="OrthoDB" id="2799468at2759"/>
<keyword evidence="3" id="KW-1185">Reference proteome</keyword>
<reference evidence="2 3" key="1">
    <citation type="submission" date="2019-02" db="EMBL/GenBank/DDBJ databases">
        <title>Genome sequencing of the rare red list fungi Antrodiella citrinella (Flaviporus citrinellus).</title>
        <authorList>
            <person name="Buettner E."/>
            <person name="Kellner H."/>
        </authorList>
    </citation>
    <scope>NUCLEOTIDE SEQUENCE [LARGE SCALE GENOMIC DNA]</scope>
    <source>
        <strain evidence="2 3">DSM 108506</strain>
    </source>
</reference>
<protein>
    <submittedName>
        <fullName evidence="2">Uncharacterized protein</fullName>
    </submittedName>
</protein>
<dbReference type="Proteomes" id="UP000308730">
    <property type="component" value="Unassembled WGS sequence"/>
</dbReference>
<evidence type="ECO:0000313" key="3">
    <source>
        <dbReference type="Proteomes" id="UP000308730"/>
    </source>
</evidence>
<dbReference type="AlphaFoldDB" id="A0A4V3XII6"/>
<feature type="region of interest" description="Disordered" evidence="1">
    <location>
        <begin position="140"/>
        <end position="165"/>
    </location>
</feature>
<dbReference type="EMBL" id="SGPM01000130">
    <property type="protein sequence ID" value="THH29313.1"/>
    <property type="molecule type" value="Genomic_DNA"/>
</dbReference>
<evidence type="ECO:0000313" key="2">
    <source>
        <dbReference type="EMBL" id="THH29313.1"/>
    </source>
</evidence>
<proteinExistence type="predicted"/>
<evidence type="ECO:0000256" key="1">
    <source>
        <dbReference type="SAM" id="MobiDB-lite"/>
    </source>
</evidence>
<name>A0A4V3XII6_9APHY</name>